<dbReference type="EMBL" id="JADFTS010000003">
    <property type="protein sequence ID" value="KAF9616570.1"/>
    <property type="molecule type" value="Genomic_DNA"/>
</dbReference>
<gene>
    <name evidence="2" type="ORF">IFM89_030337</name>
</gene>
<dbReference type="OrthoDB" id="20507at2759"/>
<evidence type="ECO:0000313" key="2">
    <source>
        <dbReference type="EMBL" id="KAF9616570.1"/>
    </source>
</evidence>
<dbReference type="AlphaFoldDB" id="A0A835M2G2"/>
<feature type="compositionally biased region" description="Basic and acidic residues" evidence="1">
    <location>
        <begin position="27"/>
        <end position="41"/>
    </location>
</feature>
<sequence length="83" mass="9640">MSRWEFSAGQSLRLWEEQQKHHNQNKQHVDMESVPSLHKESVPSLQKMAAESRGRILGEKPLERSYKDSNPFIASADAIQFQF</sequence>
<comment type="caution">
    <text evidence="2">The sequence shown here is derived from an EMBL/GenBank/DDBJ whole genome shotgun (WGS) entry which is preliminary data.</text>
</comment>
<dbReference type="Proteomes" id="UP000631114">
    <property type="component" value="Unassembled WGS sequence"/>
</dbReference>
<organism evidence="2 3">
    <name type="scientific">Coptis chinensis</name>
    <dbReference type="NCBI Taxonomy" id="261450"/>
    <lineage>
        <taxon>Eukaryota</taxon>
        <taxon>Viridiplantae</taxon>
        <taxon>Streptophyta</taxon>
        <taxon>Embryophyta</taxon>
        <taxon>Tracheophyta</taxon>
        <taxon>Spermatophyta</taxon>
        <taxon>Magnoliopsida</taxon>
        <taxon>Ranunculales</taxon>
        <taxon>Ranunculaceae</taxon>
        <taxon>Coptidoideae</taxon>
        <taxon>Coptis</taxon>
    </lineage>
</organism>
<feature type="region of interest" description="Disordered" evidence="1">
    <location>
        <begin position="16"/>
        <end position="44"/>
    </location>
</feature>
<evidence type="ECO:0000313" key="3">
    <source>
        <dbReference type="Proteomes" id="UP000631114"/>
    </source>
</evidence>
<reference evidence="2 3" key="1">
    <citation type="submission" date="2020-10" db="EMBL/GenBank/DDBJ databases">
        <title>The Coptis chinensis genome and diversification of protoberbering-type alkaloids.</title>
        <authorList>
            <person name="Wang B."/>
            <person name="Shu S."/>
            <person name="Song C."/>
            <person name="Liu Y."/>
        </authorList>
    </citation>
    <scope>NUCLEOTIDE SEQUENCE [LARGE SCALE GENOMIC DNA]</scope>
    <source>
        <strain evidence="2">HL-2020</strain>
        <tissue evidence="2">Leaf</tissue>
    </source>
</reference>
<proteinExistence type="predicted"/>
<protein>
    <submittedName>
        <fullName evidence="2">Uncharacterized protein</fullName>
    </submittedName>
</protein>
<evidence type="ECO:0000256" key="1">
    <source>
        <dbReference type="SAM" id="MobiDB-lite"/>
    </source>
</evidence>
<name>A0A835M2G2_9MAGN</name>
<accession>A0A835M2G2</accession>
<keyword evidence="3" id="KW-1185">Reference proteome</keyword>